<comment type="caution">
    <text evidence="1">The sequence shown here is derived from an EMBL/GenBank/DDBJ whole genome shotgun (WGS) entry which is preliminary data.</text>
</comment>
<protein>
    <submittedName>
        <fullName evidence="1">Uncharacterized protein</fullName>
    </submittedName>
</protein>
<evidence type="ECO:0000313" key="1">
    <source>
        <dbReference type="EMBL" id="GAA0700175.1"/>
    </source>
</evidence>
<reference evidence="1 2" key="1">
    <citation type="journal article" date="2019" name="Int. J. Syst. Evol. Microbiol.">
        <title>The Global Catalogue of Microorganisms (GCM) 10K type strain sequencing project: providing services to taxonomists for standard genome sequencing and annotation.</title>
        <authorList>
            <consortium name="The Broad Institute Genomics Platform"/>
            <consortium name="The Broad Institute Genome Sequencing Center for Infectious Disease"/>
            <person name="Wu L."/>
            <person name="Ma J."/>
        </authorList>
    </citation>
    <scope>NUCLEOTIDE SEQUENCE [LARGE SCALE GENOMIC DNA]</scope>
    <source>
        <strain evidence="1 2">JCM 15134</strain>
    </source>
</reference>
<evidence type="ECO:0000313" key="2">
    <source>
        <dbReference type="Proteomes" id="UP001499915"/>
    </source>
</evidence>
<keyword evidence="2" id="KW-1185">Reference proteome</keyword>
<name>A0ABN1IAL0_9GAMM</name>
<dbReference type="RefSeq" id="WP_343808138.1">
    <property type="nucleotide sequence ID" value="NZ_BAAAET010000005.1"/>
</dbReference>
<proteinExistence type="predicted"/>
<dbReference type="Proteomes" id="UP001499915">
    <property type="component" value="Unassembled WGS sequence"/>
</dbReference>
<accession>A0ABN1IAL0</accession>
<organism evidence="1 2">
    <name type="scientific">Marinobacterium maritimum</name>
    <dbReference type="NCBI Taxonomy" id="500162"/>
    <lineage>
        <taxon>Bacteria</taxon>
        <taxon>Pseudomonadati</taxon>
        <taxon>Pseudomonadota</taxon>
        <taxon>Gammaproteobacteria</taxon>
        <taxon>Oceanospirillales</taxon>
        <taxon>Oceanospirillaceae</taxon>
        <taxon>Marinobacterium</taxon>
    </lineage>
</organism>
<dbReference type="EMBL" id="BAAAET010000005">
    <property type="protein sequence ID" value="GAA0700175.1"/>
    <property type="molecule type" value="Genomic_DNA"/>
</dbReference>
<gene>
    <name evidence="1" type="ORF">GCM10009104_31350</name>
</gene>
<sequence>MAGSVLVFVNYKLTLRVDAIEACVLSQLAIAQISLEKLNLWQVDLNKTQQPSALDQKK</sequence>